<evidence type="ECO:0000313" key="4">
    <source>
        <dbReference type="Proteomes" id="UP000003781"/>
    </source>
</evidence>
<dbReference type="Proteomes" id="UP000003781">
    <property type="component" value="Unassembled WGS sequence"/>
</dbReference>
<feature type="region of interest" description="Disordered" evidence="1">
    <location>
        <begin position="103"/>
        <end position="131"/>
    </location>
</feature>
<evidence type="ECO:0000313" key="3">
    <source>
        <dbReference type="EMBL" id="EAZ88719.1"/>
    </source>
</evidence>
<accession>A3IXR6</accession>
<evidence type="ECO:0008006" key="5">
    <source>
        <dbReference type="Google" id="ProtNLM"/>
    </source>
</evidence>
<proteinExistence type="predicted"/>
<sequence>MRFKLLSALIATTTLFGAITPVQAQYFSSAGAEYFPKSDQFQRDTLCTDIALRTDAISDKGRIAINNQDSMSQSNSNSESHSNISSRNQELSGSGSYAWGLLDGKGGGKNSSHNENHDTASSSSDYEKSGAQGLEIEHDRQVSNAKLGHDCSAYLDAAQKVQSTQIHTAGQVQMNYDNTMTNREAIKSKEKVRIEEINSNSQMQIFNNLMQGW</sequence>
<gene>
    <name evidence="3" type="ORF">CY0110_01130</name>
</gene>
<comment type="caution">
    <text evidence="3">The sequence shown here is derived from an EMBL/GenBank/DDBJ whole genome shotgun (WGS) entry which is preliminary data.</text>
</comment>
<name>A3IXR6_9CHRO</name>
<organism evidence="3 4">
    <name type="scientific">Crocosphaera chwakensis CCY0110</name>
    <dbReference type="NCBI Taxonomy" id="391612"/>
    <lineage>
        <taxon>Bacteria</taxon>
        <taxon>Bacillati</taxon>
        <taxon>Cyanobacteriota</taxon>
        <taxon>Cyanophyceae</taxon>
        <taxon>Oscillatoriophycideae</taxon>
        <taxon>Chroococcales</taxon>
        <taxon>Aphanothecaceae</taxon>
        <taxon>Crocosphaera</taxon>
        <taxon>Crocosphaera chwakensis</taxon>
    </lineage>
</organism>
<feature type="region of interest" description="Disordered" evidence="1">
    <location>
        <begin position="65"/>
        <end position="91"/>
    </location>
</feature>
<evidence type="ECO:0000256" key="1">
    <source>
        <dbReference type="SAM" id="MobiDB-lite"/>
    </source>
</evidence>
<dbReference type="RefSeq" id="WP_008278176.1">
    <property type="nucleotide sequence ID" value="NZ_AAXW01000069.1"/>
</dbReference>
<dbReference type="EMBL" id="AAXW01000069">
    <property type="protein sequence ID" value="EAZ88719.1"/>
    <property type="molecule type" value="Genomic_DNA"/>
</dbReference>
<reference evidence="3 4" key="1">
    <citation type="submission" date="2007-03" db="EMBL/GenBank/DDBJ databases">
        <authorList>
            <person name="Stal L."/>
            <person name="Ferriera S."/>
            <person name="Johnson J."/>
            <person name="Kravitz S."/>
            <person name="Beeson K."/>
            <person name="Sutton G."/>
            <person name="Rogers Y.-H."/>
            <person name="Friedman R."/>
            <person name="Frazier M."/>
            <person name="Venter J.C."/>
        </authorList>
    </citation>
    <scope>NUCLEOTIDE SEQUENCE [LARGE SCALE GENOMIC DNA]</scope>
    <source>
        <strain evidence="3 4">CCY0110</strain>
    </source>
</reference>
<keyword evidence="4" id="KW-1185">Reference proteome</keyword>
<evidence type="ECO:0000256" key="2">
    <source>
        <dbReference type="SAM" id="SignalP"/>
    </source>
</evidence>
<feature type="chain" id="PRO_5002653998" description="Secreted protein" evidence="2">
    <location>
        <begin position="25"/>
        <end position="213"/>
    </location>
</feature>
<feature type="signal peptide" evidence="2">
    <location>
        <begin position="1"/>
        <end position="24"/>
    </location>
</feature>
<protein>
    <recommendedName>
        <fullName evidence="5">Secreted protein</fullName>
    </recommendedName>
</protein>
<keyword evidence="2" id="KW-0732">Signal</keyword>
<feature type="compositionally biased region" description="Low complexity" evidence="1">
    <location>
        <begin position="66"/>
        <end position="89"/>
    </location>
</feature>
<dbReference type="AlphaFoldDB" id="A3IXR6"/>